<dbReference type="PROSITE" id="PS51034">
    <property type="entry name" value="ZP_2"/>
    <property type="match status" value="1"/>
</dbReference>
<keyword evidence="2" id="KW-1015">Disulfide bond</keyword>
<dbReference type="InterPro" id="IPR001507">
    <property type="entry name" value="ZP_dom"/>
</dbReference>
<feature type="transmembrane region" description="Helical" evidence="4">
    <location>
        <begin position="798"/>
        <end position="819"/>
    </location>
</feature>
<dbReference type="Gene3D" id="2.60.40.4100">
    <property type="entry name" value="Zona pellucida, ZP-C domain"/>
    <property type="match status" value="1"/>
</dbReference>
<keyword evidence="4" id="KW-0812">Transmembrane</keyword>
<keyword evidence="1 5" id="KW-0732">Signal</keyword>
<name>A0A8C4Z334_GADMO</name>
<dbReference type="SMART" id="SM00241">
    <property type="entry name" value="ZP"/>
    <property type="match status" value="1"/>
</dbReference>
<sequence>MASYFVFSVQLLLLISASSASHYYGGSMTFVPKGRTPNGSLQVDLHFRETYSNCYHYFDWRCWSGNCGQKFASQTGVIDTSTNSAPYTNGWCEMEIVESRYFPSDDPFVMRKAGCCWIYNVNHMGSWRLFTHVDLKRRSDSWQLNSSPNNAILPFLRVPSNCPRSYHLMTVDPDGDQVICRYGTIPHIECSRCLQPTGFYLDEGTCVLHYGFTEYTGIYGFELVVEDFPRSTITLTSTNGTQTTRSPLAAARRKRAVYGTTAVFPRWWTTTSAGYATTSSPTTTSSPIPPTNPWWKPTQAPPNSNTNPWWWWPAPASPTTTTSSPTGSTHQRWQLSAQSLPVTTNTPNTQTTTTTTTSSTSTNAPLQAITRRQYPVPLSKLPLQFSLLVDSPAPSCTEGEYLPRFVYPTPSHGDHLNAQVNEEFEMRIKAQASQSIVGDIIFSGPLNTTKRRIAQGEFYIRWTPTQDNLGDHVPICFIAEATLSSQKYQSEMRCVVLNVEHVKAHMTCNETSMTVELDKASFNGLSEDHLQLIDSSSTACSLHSNGTHVIGIIPLNACGTTIEEDNDNLIFKNEITTFEDVRDIVTRKHLLEIGFSCQYPKRGNVTLGFTIHRDNFTLIERGFGMFTYSFEFYPDNHFGTMVSPSLYPLDYEVGEKIYMQIQATSSVNNTVLFVESCRASPYDNPNYQPNYPIIENGCIMDPTVVIYSPSHNKQFRISIDAFKFIGIHDQVYISCSVILCEAGNNNTRCAKGCVTSNQQHHRRKREAVIETGVHFISQGPLRLRSTPASESRVTGLNLNLAFIAGCLLAAIAMICGVMIQRFKRAAVQYQPLPTTEQ</sequence>
<dbReference type="OrthoDB" id="10063988at2759"/>
<evidence type="ECO:0000256" key="3">
    <source>
        <dbReference type="SAM" id="MobiDB-lite"/>
    </source>
</evidence>
<feature type="chain" id="PRO_5045351444" evidence="5">
    <location>
        <begin position="21"/>
        <end position="837"/>
    </location>
</feature>
<evidence type="ECO:0000256" key="4">
    <source>
        <dbReference type="SAM" id="Phobius"/>
    </source>
</evidence>
<feature type="compositionally biased region" description="Low complexity" evidence="3">
    <location>
        <begin position="343"/>
        <end position="363"/>
    </location>
</feature>
<feature type="domain" description="ZP" evidence="6">
    <location>
        <begin position="507"/>
        <end position="756"/>
    </location>
</feature>
<dbReference type="GeneTree" id="ENSGT00940000163723"/>
<evidence type="ECO:0000313" key="7">
    <source>
        <dbReference type="Ensembl" id="ENSGMOP00000005740.2"/>
    </source>
</evidence>
<dbReference type="InterPro" id="IPR042235">
    <property type="entry name" value="ZP-C_dom"/>
</dbReference>
<dbReference type="AlphaFoldDB" id="A0A8C4Z334"/>
<reference evidence="7" key="1">
    <citation type="submission" date="2025-08" db="UniProtKB">
        <authorList>
            <consortium name="Ensembl"/>
        </authorList>
    </citation>
    <scope>IDENTIFICATION</scope>
</reference>
<evidence type="ECO:0000256" key="1">
    <source>
        <dbReference type="ARBA" id="ARBA00022729"/>
    </source>
</evidence>
<proteinExistence type="predicted"/>
<feature type="compositionally biased region" description="Low complexity" evidence="3">
    <location>
        <begin position="276"/>
        <end position="286"/>
    </location>
</feature>
<dbReference type="InterPro" id="IPR055356">
    <property type="entry name" value="ZP-N"/>
</dbReference>
<feature type="signal peptide" evidence="5">
    <location>
        <begin position="1"/>
        <end position="20"/>
    </location>
</feature>
<keyword evidence="4" id="KW-1133">Transmembrane helix</keyword>
<evidence type="ECO:0000256" key="2">
    <source>
        <dbReference type="ARBA" id="ARBA00023157"/>
    </source>
</evidence>
<evidence type="ECO:0000313" key="8">
    <source>
        <dbReference type="Proteomes" id="UP000694546"/>
    </source>
</evidence>
<gene>
    <name evidence="7" type="primary">LOC115559281</name>
</gene>
<organism evidence="7 8">
    <name type="scientific">Gadus morhua</name>
    <name type="common">Atlantic cod</name>
    <dbReference type="NCBI Taxonomy" id="8049"/>
    <lineage>
        <taxon>Eukaryota</taxon>
        <taxon>Metazoa</taxon>
        <taxon>Chordata</taxon>
        <taxon>Craniata</taxon>
        <taxon>Vertebrata</taxon>
        <taxon>Euteleostomi</taxon>
        <taxon>Actinopterygii</taxon>
        <taxon>Neopterygii</taxon>
        <taxon>Teleostei</taxon>
        <taxon>Neoteleostei</taxon>
        <taxon>Acanthomorphata</taxon>
        <taxon>Zeiogadaria</taxon>
        <taxon>Gadariae</taxon>
        <taxon>Gadiformes</taxon>
        <taxon>Gadoidei</taxon>
        <taxon>Gadidae</taxon>
        <taxon>Gadus</taxon>
    </lineage>
</organism>
<dbReference type="PANTHER" id="PTHR14002">
    <property type="entry name" value="ENDOGLIN/TGF-BETA RECEPTOR TYPE III"/>
    <property type="match status" value="1"/>
</dbReference>
<keyword evidence="4" id="KW-0472">Membrane</keyword>
<feature type="region of interest" description="Disordered" evidence="3">
    <location>
        <begin position="276"/>
        <end position="301"/>
    </location>
</feature>
<feature type="region of interest" description="Disordered" evidence="3">
    <location>
        <begin position="342"/>
        <end position="363"/>
    </location>
</feature>
<evidence type="ECO:0000256" key="5">
    <source>
        <dbReference type="SAM" id="SignalP"/>
    </source>
</evidence>
<dbReference type="InterPro" id="IPR055355">
    <property type="entry name" value="ZP-C"/>
</dbReference>
<dbReference type="PANTHER" id="PTHR14002:SF59">
    <property type="entry name" value="CUB AND ZONA PELLUCIDA-LIKE DOMAIN-CONTAINING PROTEIN 1-RELATED"/>
    <property type="match status" value="1"/>
</dbReference>
<dbReference type="Gene3D" id="2.60.40.3210">
    <property type="entry name" value="Zona pellucida, ZP-N domain"/>
    <property type="match status" value="1"/>
</dbReference>
<accession>A0A8C4Z334</accession>
<dbReference type="Ensembl" id="ENSGMOT00000005908.2">
    <property type="protein sequence ID" value="ENSGMOP00000005740.2"/>
    <property type="gene ID" value="ENSGMOG00000005408.2"/>
</dbReference>
<keyword evidence="8" id="KW-1185">Reference proteome</keyword>
<dbReference type="Pfam" id="PF23344">
    <property type="entry name" value="ZP-N"/>
    <property type="match status" value="1"/>
</dbReference>
<dbReference type="Pfam" id="PF00100">
    <property type="entry name" value="Zona_pellucida"/>
    <property type="match status" value="1"/>
</dbReference>
<reference evidence="7" key="2">
    <citation type="submission" date="2025-09" db="UniProtKB">
        <authorList>
            <consortium name="Ensembl"/>
        </authorList>
    </citation>
    <scope>IDENTIFICATION</scope>
</reference>
<evidence type="ECO:0000259" key="6">
    <source>
        <dbReference type="PROSITE" id="PS51034"/>
    </source>
</evidence>
<protein>
    <submittedName>
        <fullName evidence="7">Uncharacterized LOC115558989</fullName>
    </submittedName>
</protein>
<dbReference type="Proteomes" id="UP000694546">
    <property type="component" value="Chromosome 14"/>
</dbReference>